<evidence type="ECO:0000313" key="1">
    <source>
        <dbReference type="EMBL" id="SDI40377.1"/>
    </source>
</evidence>
<sequence>MKIGPLTLFSHNPTALLIAALHWQGSITWRWALNWRHTNQLIPYGFGSTRHYKSSPGWNGVLTLNLPVLGYFHLQAQPNKFQPGWKAYS</sequence>
<accession>A0A1G8KAG5</accession>
<evidence type="ECO:0000313" key="2">
    <source>
        <dbReference type="Proteomes" id="UP000182894"/>
    </source>
</evidence>
<dbReference type="EMBL" id="FNCO01000013">
    <property type="protein sequence ID" value="SDI40377.1"/>
    <property type="molecule type" value="Genomic_DNA"/>
</dbReference>
<protein>
    <submittedName>
        <fullName evidence="1">Uncharacterized protein</fullName>
    </submittedName>
</protein>
<dbReference type="STRING" id="89065.SAMN05216605_11328"/>
<keyword evidence="2" id="KW-1185">Reference proteome</keyword>
<name>A0A1G8KAG5_9PSED</name>
<proteinExistence type="predicted"/>
<dbReference type="RefSeq" id="WP_074755857.1">
    <property type="nucleotide sequence ID" value="NZ_FNCO01000013.1"/>
</dbReference>
<organism evidence="1 2">
    <name type="scientific">Pseudomonas abietaniphila</name>
    <dbReference type="NCBI Taxonomy" id="89065"/>
    <lineage>
        <taxon>Bacteria</taxon>
        <taxon>Pseudomonadati</taxon>
        <taxon>Pseudomonadota</taxon>
        <taxon>Gammaproteobacteria</taxon>
        <taxon>Pseudomonadales</taxon>
        <taxon>Pseudomonadaceae</taxon>
        <taxon>Pseudomonas</taxon>
    </lineage>
</organism>
<gene>
    <name evidence="1" type="ORF">SAMN05216605_11328</name>
</gene>
<reference evidence="2" key="1">
    <citation type="submission" date="2016-10" db="EMBL/GenBank/DDBJ databases">
        <authorList>
            <person name="Varghese N."/>
            <person name="Submissions S."/>
        </authorList>
    </citation>
    <scope>NUCLEOTIDE SEQUENCE [LARGE SCALE GENOMIC DNA]</scope>
    <source>
        <strain evidence="2">ATCC 700689</strain>
    </source>
</reference>
<dbReference type="Proteomes" id="UP000182894">
    <property type="component" value="Unassembled WGS sequence"/>
</dbReference>
<dbReference type="AlphaFoldDB" id="A0A1G8KAG5"/>